<dbReference type="GO" id="GO:0005829">
    <property type="term" value="C:cytosol"/>
    <property type="evidence" value="ECO:0007669"/>
    <property type="project" value="TreeGrafter"/>
</dbReference>
<reference evidence="7 8" key="1">
    <citation type="journal article" date="2013" name="Genome Announc.">
        <title>Draft Genome Sequence of the Cellulolytic, Mesophilic, Anaerobic Bacterium Clostridium termitidis Strain CT1112 (DSM 5398).</title>
        <authorList>
            <person name="Lal S."/>
            <person name="Ramachandran U."/>
            <person name="Zhang X."/>
            <person name="Munir R."/>
            <person name="Sparling R."/>
            <person name="Levin D.B."/>
        </authorList>
    </citation>
    <scope>NUCLEOTIDE SEQUENCE [LARGE SCALE GENOMIC DNA]</scope>
    <source>
        <strain evidence="7 8">CT1112</strain>
    </source>
</reference>
<dbReference type="EMBL" id="AORV01000060">
    <property type="protein sequence ID" value="EMS70047.1"/>
    <property type="molecule type" value="Genomic_DNA"/>
</dbReference>
<evidence type="ECO:0000256" key="6">
    <source>
        <dbReference type="HAMAP-Rule" id="MF_01661"/>
    </source>
</evidence>
<feature type="binding site" evidence="6">
    <location>
        <position position="98"/>
    </location>
    <ligand>
        <name>substrate</name>
    </ligand>
</feature>
<feature type="binding site" evidence="6">
    <location>
        <position position="28"/>
    </location>
    <ligand>
        <name>substrate</name>
    </ligand>
</feature>
<name>S0FGD3_RUMCE</name>
<sequence length="133" mass="14485">MKKRGILNAQLAGYIAALGHNDIFLIGDAGLPIPAGVPTVDLALCGGVPSFEQVLSAVLEETQVEFYYLAEEIAGKNVCLLQYIKASLPNVDNEFMPHSEFKEFTKKVKFAIRTGEFTPFPNIILRAGVAFPV</sequence>
<organism evidence="7 8">
    <name type="scientific">Ruminiclostridium cellobioparum subsp. termitidis CT1112</name>
    <dbReference type="NCBI Taxonomy" id="1195236"/>
    <lineage>
        <taxon>Bacteria</taxon>
        <taxon>Bacillati</taxon>
        <taxon>Bacillota</taxon>
        <taxon>Clostridia</taxon>
        <taxon>Eubacteriales</taxon>
        <taxon>Oscillospiraceae</taxon>
        <taxon>Ruminiclostridium</taxon>
    </lineage>
</organism>
<gene>
    <name evidence="6" type="primary">rbsD</name>
    <name evidence="7" type="ORF">CTER_4228</name>
</gene>
<dbReference type="AlphaFoldDB" id="S0FGD3"/>
<evidence type="ECO:0000256" key="1">
    <source>
        <dbReference type="ARBA" id="ARBA00000223"/>
    </source>
</evidence>
<evidence type="ECO:0000256" key="2">
    <source>
        <dbReference type="ARBA" id="ARBA00012862"/>
    </source>
</evidence>
<dbReference type="STRING" id="1195236.CTER_4228"/>
<keyword evidence="3 6" id="KW-0963">Cytoplasm</keyword>
<dbReference type="GO" id="GO:0048029">
    <property type="term" value="F:monosaccharide binding"/>
    <property type="evidence" value="ECO:0007669"/>
    <property type="project" value="InterPro"/>
</dbReference>
<proteinExistence type="inferred from homology"/>
<dbReference type="eggNOG" id="COG1869">
    <property type="taxonomic scope" value="Bacteria"/>
</dbReference>
<comment type="subcellular location">
    <subcellularLocation>
        <location evidence="6">Cytoplasm</location>
    </subcellularLocation>
</comment>
<comment type="subunit">
    <text evidence="6">Homodecamer.</text>
</comment>
<dbReference type="Proteomes" id="UP000014155">
    <property type="component" value="Unassembled WGS sequence"/>
</dbReference>
<feature type="active site" description="Proton donor" evidence="6">
    <location>
        <position position="20"/>
    </location>
</feature>
<dbReference type="GO" id="GO:0019303">
    <property type="term" value="P:D-ribose catabolic process"/>
    <property type="evidence" value="ECO:0007669"/>
    <property type="project" value="UniProtKB-UniRule"/>
</dbReference>
<evidence type="ECO:0000313" key="8">
    <source>
        <dbReference type="Proteomes" id="UP000014155"/>
    </source>
</evidence>
<dbReference type="HAMAP" id="MF_01661">
    <property type="entry name" value="D_rib_pyranase"/>
    <property type="match status" value="1"/>
</dbReference>
<evidence type="ECO:0000256" key="5">
    <source>
        <dbReference type="ARBA" id="ARBA00023277"/>
    </source>
</evidence>
<comment type="catalytic activity">
    <reaction evidence="1 6">
        <text>beta-D-ribopyranose = beta-D-ribofuranose</text>
        <dbReference type="Rhea" id="RHEA:25432"/>
        <dbReference type="ChEBI" id="CHEBI:27476"/>
        <dbReference type="ChEBI" id="CHEBI:47002"/>
        <dbReference type="EC" id="5.4.99.62"/>
    </reaction>
</comment>
<dbReference type="UniPathway" id="UPA00916">
    <property type="reaction ID" value="UER00888"/>
</dbReference>
<evidence type="ECO:0000256" key="3">
    <source>
        <dbReference type="ARBA" id="ARBA00022490"/>
    </source>
</evidence>
<keyword evidence="4 6" id="KW-0413">Isomerase</keyword>
<evidence type="ECO:0000313" key="7">
    <source>
        <dbReference type="EMBL" id="EMS70047.1"/>
    </source>
</evidence>
<comment type="caution">
    <text evidence="7">The sequence shown here is derived from an EMBL/GenBank/DDBJ whole genome shotgun (WGS) entry which is preliminary data.</text>
</comment>
<comment type="function">
    <text evidence="6">Catalyzes the interconversion of beta-pyran and beta-furan forms of D-ribose.</text>
</comment>
<dbReference type="GO" id="GO:0062193">
    <property type="term" value="F:D-ribose pyranase activity"/>
    <property type="evidence" value="ECO:0007669"/>
    <property type="project" value="UniProtKB-EC"/>
</dbReference>
<dbReference type="SUPFAM" id="SSF102546">
    <property type="entry name" value="RbsD-like"/>
    <property type="match status" value="1"/>
</dbReference>
<comment type="similarity">
    <text evidence="6">Belongs to the RbsD / FucU family. RbsD subfamily.</text>
</comment>
<dbReference type="RefSeq" id="WP_004629095.1">
    <property type="nucleotide sequence ID" value="NZ_AORV01000060.1"/>
</dbReference>
<dbReference type="InterPro" id="IPR023750">
    <property type="entry name" value="RbsD-like_sf"/>
</dbReference>
<dbReference type="PATRIC" id="fig|1195236.3.peg.4403"/>
<dbReference type="PANTHER" id="PTHR37831">
    <property type="entry name" value="D-RIBOSE PYRANASE"/>
    <property type="match status" value="1"/>
</dbReference>
<keyword evidence="5 6" id="KW-0119">Carbohydrate metabolism</keyword>
<keyword evidence="8" id="KW-1185">Reference proteome</keyword>
<dbReference type="Pfam" id="PF05025">
    <property type="entry name" value="RbsD_FucU"/>
    <property type="match status" value="1"/>
</dbReference>
<dbReference type="EC" id="5.4.99.62" evidence="2 6"/>
<evidence type="ECO:0000256" key="4">
    <source>
        <dbReference type="ARBA" id="ARBA00023235"/>
    </source>
</evidence>
<comment type="caution">
    <text evidence="6">Lacks conserved residue(s) required for the propagation of feature annotation.</text>
</comment>
<comment type="pathway">
    <text evidence="6">Carbohydrate metabolism; D-ribose degradation; D-ribose 5-phosphate from beta-D-ribopyranose: step 1/2.</text>
</comment>
<dbReference type="NCBIfam" id="NF008761">
    <property type="entry name" value="PRK11797.1"/>
    <property type="match status" value="1"/>
</dbReference>
<accession>S0FGD3</accession>
<dbReference type="PANTHER" id="PTHR37831:SF1">
    <property type="entry name" value="D-RIBOSE PYRANASE"/>
    <property type="match status" value="1"/>
</dbReference>
<dbReference type="Gene3D" id="3.40.1650.10">
    <property type="entry name" value="RbsD-like domain"/>
    <property type="match status" value="1"/>
</dbReference>
<dbReference type="GO" id="GO:0016872">
    <property type="term" value="F:intramolecular lyase activity"/>
    <property type="evidence" value="ECO:0007669"/>
    <property type="project" value="UniProtKB-UniRule"/>
</dbReference>
<protein>
    <recommendedName>
        <fullName evidence="2 6">D-ribose pyranase</fullName>
        <ecNumber evidence="2 6">5.4.99.62</ecNumber>
    </recommendedName>
</protein>
<dbReference type="InterPro" id="IPR007721">
    <property type="entry name" value="RbsD_FucU"/>
</dbReference>
<dbReference type="InterPro" id="IPR023064">
    <property type="entry name" value="D-ribose_pyranase"/>
</dbReference>